<dbReference type="SUPFAM" id="SSF52540">
    <property type="entry name" value="P-loop containing nucleoside triphosphate hydrolases"/>
    <property type="match status" value="1"/>
</dbReference>
<dbReference type="InParanoid" id="D8R496"/>
<evidence type="ECO:0000313" key="6">
    <source>
        <dbReference type="Proteomes" id="UP000001514"/>
    </source>
</evidence>
<comment type="similarity">
    <text evidence="2">Belongs to the TRAFAC class myosin-kinesin ATPase superfamily. Kinesin family.</text>
</comment>
<feature type="region of interest" description="Disordered" evidence="3">
    <location>
        <begin position="1"/>
        <end position="31"/>
    </location>
</feature>
<dbReference type="GO" id="GO:0007018">
    <property type="term" value="P:microtubule-based movement"/>
    <property type="evidence" value="ECO:0007669"/>
    <property type="project" value="InterPro"/>
</dbReference>
<reference evidence="5 6" key="1">
    <citation type="journal article" date="2011" name="Science">
        <title>The Selaginella genome identifies genetic changes associated with the evolution of vascular plants.</title>
        <authorList>
            <person name="Banks J.A."/>
            <person name="Nishiyama T."/>
            <person name="Hasebe M."/>
            <person name="Bowman J.L."/>
            <person name="Gribskov M."/>
            <person name="dePamphilis C."/>
            <person name="Albert V.A."/>
            <person name="Aono N."/>
            <person name="Aoyama T."/>
            <person name="Ambrose B.A."/>
            <person name="Ashton N.W."/>
            <person name="Axtell M.J."/>
            <person name="Barker E."/>
            <person name="Barker M.S."/>
            <person name="Bennetzen J.L."/>
            <person name="Bonawitz N.D."/>
            <person name="Chapple C."/>
            <person name="Cheng C."/>
            <person name="Correa L.G."/>
            <person name="Dacre M."/>
            <person name="DeBarry J."/>
            <person name="Dreyer I."/>
            <person name="Elias M."/>
            <person name="Engstrom E.M."/>
            <person name="Estelle M."/>
            <person name="Feng L."/>
            <person name="Finet C."/>
            <person name="Floyd S.K."/>
            <person name="Frommer W.B."/>
            <person name="Fujita T."/>
            <person name="Gramzow L."/>
            <person name="Gutensohn M."/>
            <person name="Harholt J."/>
            <person name="Hattori M."/>
            <person name="Heyl A."/>
            <person name="Hirai T."/>
            <person name="Hiwatashi Y."/>
            <person name="Ishikawa M."/>
            <person name="Iwata M."/>
            <person name="Karol K.G."/>
            <person name="Koehler B."/>
            <person name="Kolukisaoglu U."/>
            <person name="Kubo M."/>
            <person name="Kurata T."/>
            <person name="Lalonde S."/>
            <person name="Li K."/>
            <person name="Li Y."/>
            <person name="Litt A."/>
            <person name="Lyons E."/>
            <person name="Manning G."/>
            <person name="Maruyama T."/>
            <person name="Michael T.P."/>
            <person name="Mikami K."/>
            <person name="Miyazaki S."/>
            <person name="Morinaga S."/>
            <person name="Murata T."/>
            <person name="Mueller-Roeber B."/>
            <person name="Nelson D.R."/>
            <person name="Obara M."/>
            <person name="Oguri Y."/>
            <person name="Olmstead R.G."/>
            <person name="Onodera N."/>
            <person name="Petersen B.L."/>
            <person name="Pils B."/>
            <person name="Prigge M."/>
            <person name="Rensing S.A."/>
            <person name="Riano-Pachon D.M."/>
            <person name="Roberts A.W."/>
            <person name="Sato Y."/>
            <person name="Scheller H.V."/>
            <person name="Schulz B."/>
            <person name="Schulz C."/>
            <person name="Shakirov E.V."/>
            <person name="Shibagaki N."/>
            <person name="Shinohara N."/>
            <person name="Shippen D.E."/>
            <person name="Soerensen I."/>
            <person name="Sotooka R."/>
            <person name="Sugimoto N."/>
            <person name="Sugita M."/>
            <person name="Sumikawa N."/>
            <person name="Tanurdzic M."/>
            <person name="Theissen G."/>
            <person name="Ulvskov P."/>
            <person name="Wakazuki S."/>
            <person name="Weng J.K."/>
            <person name="Willats W.W."/>
            <person name="Wipf D."/>
            <person name="Wolf P.G."/>
            <person name="Yang L."/>
            <person name="Zimmer A.D."/>
            <person name="Zhu Q."/>
            <person name="Mitros T."/>
            <person name="Hellsten U."/>
            <person name="Loque D."/>
            <person name="Otillar R."/>
            <person name="Salamov A."/>
            <person name="Schmutz J."/>
            <person name="Shapiro H."/>
            <person name="Lindquist E."/>
            <person name="Lucas S."/>
            <person name="Rokhsar D."/>
            <person name="Grigoriev I.V."/>
        </authorList>
    </citation>
    <scope>NUCLEOTIDE SEQUENCE [LARGE SCALE GENOMIC DNA]</scope>
</reference>
<feature type="non-terminal residue" evidence="5">
    <location>
        <position position="103"/>
    </location>
</feature>
<organism evidence="6">
    <name type="scientific">Selaginella moellendorffii</name>
    <name type="common">Spikemoss</name>
    <dbReference type="NCBI Taxonomy" id="88036"/>
    <lineage>
        <taxon>Eukaryota</taxon>
        <taxon>Viridiplantae</taxon>
        <taxon>Streptophyta</taxon>
        <taxon>Embryophyta</taxon>
        <taxon>Tracheophyta</taxon>
        <taxon>Lycopodiopsida</taxon>
        <taxon>Selaginellales</taxon>
        <taxon>Selaginellaceae</taxon>
        <taxon>Selaginella</taxon>
    </lineage>
</organism>
<comment type="caution">
    <text evidence="2">Lacks conserved residue(s) required for the propagation of feature annotation.</text>
</comment>
<dbReference type="PANTHER" id="PTHR24115:SF416">
    <property type="entry name" value="KINESIN-LIKE PROTEIN KIN-10A"/>
    <property type="match status" value="1"/>
</dbReference>
<dbReference type="HOGENOM" id="CLU_2270719_0_0_1"/>
<dbReference type="EMBL" id="GL377571">
    <property type="protein sequence ID" value="EFJ33426.1"/>
    <property type="molecule type" value="Genomic_DNA"/>
</dbReference>
<evidence type="ECO:0000313" key="5">
    <source>
        <dbReference type="EMBL" id="EFJ33426.1"/>
    </source>
</evidence>
<evidence type="ECO:0000256" key="3">
    <source>
        <dbReference type="SAM" id="MobiDB-lite"/>
    </source>
</evidence>
<sequence>GRLVLVDMAGSENSEQAGSEAKMQVSPTGRINQGNSALKRVVECIANGNPYIPYRDSKLTMLLQASECSRNDIILMVLCASPDPRDVYKTICTLEYGAKAKCI</sequence>
<dbReference type="GO" id="GO:0008017">
    <property type="term" value="F:microtubule binding"/>
    <property type="evidence" value="ECO:0007669"/>
    <property type="project" value="InterPro"/>
</dbReference>
<gene>
    <name evidence="5" type="ORF">SELMODRAFT_7797</name>
</gene>
<dbReference type="InterPro" id="IPR027417">
    <property type="entry name" value="P-loop_NTPase"/>
</dbReference>
<dbReference type="PANTHER" id="PTHR24115">
    <property type="entry name" value="KINESIN-RELATED"/>
    <property type="match status" value="1"/>
</dbReference>
<dbReference type="STRING" id="88036.D8R496"/>
<protein>
    <recommendedName>
        <fullName evidence="4">Kinesin motor domain-containing protein</fullName>
    </recommendedName>
</protein>
<evidence type="ECO:0000256" key="2">
    <source>
        <dbReference type="PROSITE-ProRule" id="PRU00283"/>
    </source>
</evidence>
<dbReference type="InterPro" id="IPR036961">
    <property type="entry name" value="Kinesin_motor_dom_sf"/>
</dbReference>
<dbReference type="AlphaFoldDB" id="D8R496"/>
<dbReference type="GO" id="GO:0005524">
    <property type="term" value="F:ATP binding"/>
    <property type="evidence" value="ECO:0007669"/>
    <property type="project" value="InterPro"/>
</dbReference>
<feature type="domain" description="Kinesin motor" evidence="4">
    <location>
        <begin position="1"/>
        <end position="103"/>
    </location>
</feature>
<dbReference type="Pfam" id="PF00225">
    <property type="entry name" value="Kinesin"/>
    <property type="match status" value="1"/>
</dbReference>
<dbReference type="PROSITE" id="PS50067">
    <property type="entry name" value="KINESIN_MOTOR_2"/>
    <property type="match status" value="1"/>
</dbReference>
<dbReference type="eggNOG" id="KOG0243">
    <property type="taxonomic scope" value="Eukaryota"/>
</dbReference>
<dbReference type="InterPro" id="IPR001752">
    <property type="entry name" value="Kinesin_motor_dom"/>
</dbReference>
<evidence type="ECO:0000259" key="4">
    <source>
        <dbReference type="PROSITE" id="PS50067"/>
    </source>
</evidence>
<proteinExistence type="inferred from homology"/>
<keyword evidence="6" id="KW-1185">Reference proteome</keyword>
<evidence type="ECO:0000256" key="1">
    <source>
        <dbReference type="ARBA" id="ARBA00023175"/>
    </source>
</evidence>
<feature type="non-terminal residue" evidence="5">
    <location>
        <position position="1"/>
    </location>
</feature>
<keyword evidence="1" id="KW-0505">Motor protein</keyword>
<dbReference type="Gene3D" id="3.40.850.10">
    <property type="entry name" value="Kinesin motor domain"/>
    <property type="match status" value="1"/>
</dbReference>
<dbReference type="PRINTS" id="PR00380">
    <property type="entry name" value="KINESINHEAVY"/>
</dbReference>
<dbReference type="GO" id="GO:0003777">
    <property type="term" value="F:microtubule motor activity"/>
    <property type="evidence" value="ECO:0007669"/>
    <property type="project" value="InterPro"/>
</dbReference>
<dbReference type="KEGG" id="smo:SELMODRAFT_7797"/>
<accession>D8R496</accession>
<dbReference type="InterPro" id="IPR027640">
    <property type="entry name" value="Kinesin-like_fam"/>
</dbReference>
<dbReference type="Gramene" id="EFJ33426">
    <property type="protein sequence ID" value="EFJ33426"/>
    <property type="gene ID" value="SELMODRAFT_7797"/>
</dbReference>
<dbReference type="Proteomes" id="UP000001514">
    <property type="component" value="Unassembled WGS sequence"/>
</dbReference>
<name>D8R496_SELML</name>